<protein>
    <submittedName>
        <fullName evidence="1">Uncharacterized protein</fullName>
    </submittedName>
</protein>
<dbReference type="AlphaFoldDB" id="A0A0A9A7L3"/>
<evidence type="ECO:0000313" key="1">
    <source>
        <dbReference type="EMBL" id="JAD47066.1"/>
    </source>
</evidence>
<dbReference type="EMBL" id="GBRH01250829">
    <property type="protein sequence ID" value="JAD47066.1"/>
    <property type="molecule type" value="Transcribed_RNA"/>
</dbReference>
<reference evidence="1" key="1">
    <citation type="submission" date="2014-09" db="EMBL/GenBank/DDBJ databases">
        <authorList>
            <person name="Magalhaes I.L.F."/>
            <person name="Oliveira U."/>
            <person name="Santos F.R."/>
            <person name="Vidigal T.H.D.A."/>
            <person name="Brescovit A.D."/>
            <person name="Santos A.J."/>
        </authorList>
    </citation>
    <scope>NUCLEOTIDE SEQUENCE</scope>
    <source>
        <tissue evidence="1">Shoot tissue taken approximately 20 cm above the soil surface</tissue>
    </source>
</reference>
<proteinExistence type="predicted"/>
<name>A0A0A9A7L3_ARUDO</name>
<accession>A0A0A9A7L3</accession>
<organism evidence="1">
    <name type="scientific">Arundo donax</name>
    <name type="common">Giant reed</name>
    <name type="synonym">Donax arundinaceus</name>
    <dbReference type="NCBI Taxonomy" id="35708"/>
    <lineage>
        <taxon>Eukaryota</taxon>
        <taxon>Viridiplantae</taxon>
        <taxon>Streptophyta</taxon>
        <taxon>Embryophyta</taxon>
        <taxon>Tracheophyta</taxon>
        <taxon>Spermatophyta</taxon>
        <taxon>Magnoliopsida</taxon>
        <taxon>Liliopsida</taxon>
        <taxon>Poales</taxon>
        <taxon>Poaceae</taxon>
        <taxon>PACMAD clade</taxon>
        <taxon>Arundinoideae</taxon>
        <taxon>Arundineae</taxon>
        <taxon>Arundo</taxon>
    </lineage>
</organism>
<reference evidence="1" key="2">
    <citation type="journal article" date="2015" name="Data Brief">
        <title>Shoot transcriptome of the giant reed, Arundo donax.</title>
        <authorList>
            <person name="Barrero R.A."/>
            <person name="Guerrero F.D."/>
            <person name="Moolhuijzen P."/>
            <person name="Goolsby J.A."/>
            <person name="Tidwell J."/>
            <person name="Bellgard S.E."/>
            <person name="Bellgard M.I."/>
        </authorList>
    </citation>
    <scope>NUCLEOTIDE SEQUENCE</scope>
    <source>
        <tissue evidence="1">Shoot tissue taken approximately 20 cm above the soil surface</tissue>
    </source>
</reference>
<sequence length="43" mass="4896">MCICKKGDDNSFGTLLATRNIHGYTMVCFLPEDLFYGYFALIL</sequence>